<dbReference type="OrthoDB" id="361797at2759"/>
<comment type="caution">
    <text evidence="8">The sequence shown here is derived from an EMBL/GenBank/DDBJ whole genome shotgun (WGS) entry which is preliminary data.</text>
</comment>
<evidence type="ECO:0000256" key="5">
    <source>
        <dbReference type="ARBA" id="ARBA00023002"/>
    </source>
</evidence>
<comment type="cofactor">
    <cofactor evidence="1">
        <name>FAD</name>
        <dbReference type="ChEBI" id="CHEBI:57692"/>
    </cofactor>
</comment>
<dbReference type="SUPFAM" id="SSF55424">
    <property type="entry name" value="FAD/NAD-linked reductases, dimerisation (C-terminal) domain"/>
    <property type="match status" value="1"/>
</dbReference>
<evidence type="ECO:0000256" key="1">
    <source>
        <dbReference type="ARBA" id="ARBA00001974"/>
    </source>
</evidence>
<dbReference type="Pfam" id="PF02852">
    <property type="entry name" value="Pyr_redox_dim"/>
    <property type="match status" value="1"/>
</dbReference>
<evidence type="ECO:0000256" key="2">
    <source>
        <dbReference type="ARBA" id="ARBA00007532"/>
    </source>
</evidence>
<keyword evidence="3" id="KW-0285">Flavoprotein</keyword>
<accession>A0A0M0JVV5</accession>
<dbReference type="InterPro" id="IPR004099">
    <property type="entry name" value="Pyr_nucl-diS_OxRdtase_dimer"/>
</dbReference>
<evidence type="ECO:0000256" key="3">
    <source>
        <dbReference type="ARBA" id="ARBA00022630"/>
    </source>
</evidence>
<evidence type="ECO:0000313" key="8">
    <source>
        <dbReference type="EMBL" id="KOO30679.1"/>
    </source>
</evidence>
<dbReference type="GO" id="GO:0003955">
    <property type="term" value="F:NAD(P)H dehydrogenase (quinone) activity"/>
    <property type="evidence" value="ECO:0007669"/>
    <property type="project" value="TreeGrafter"/>
</dbReference>
<evidence type="ECO:0000259" key="7">
    <source>
        <dbReference type="Pfam" id="PF07992"/>
    </source>
</evidence>
<keyword evidence="5" id="KW-0560">Oxidoreductase</keyword>
<feature type="domain" description="Pyridine nucleotide-disulphide oxidoreductase dimerisation" evidence="6">
    <location>
        <begin position="275"/>
        <end position="385"/>
    </location>
</feature>
<dbReference type="PANTHER" id="PTHR43014">
    <property type="entry name" value="MERCURIC REDUCTASE"/>
    <property type="match status" value="1"/>
</dbReference>
<dbReference type="InterPro" id="IPR016156">
    <property type="entry name" value="FAD/NAD-linked_Rdtase_dimer_sf"/>
</dbReference>
<reference evidence="9" key="1">
    <citation type="journal article" date="2015" name="PLoS Genet.">
        <title>Genome Sequence and Transcriptome Analyses of Chrysochromulina tobin: Metabolic Tools for Enhanced Algal Fitness in the Prominent Order Prymnesiales (Haptophyceae).</title>
        <authorList>
            <person name="Hovde B.T."/>
            <person name="Deodato C.R."/>
            <person name="Hunsperger H.M."/>
            <person name="Ryken S.A."/>
            <person name="Yost W."/>
            <person name="Jha R.K."/>
            <person name="Patterson J."/>
            <person name="Monnat R.J. Jr."/>
            <person name="Barlow S.B."/>
            <person name="Starkenburg S.R."/>
            <person name="Cattolico R.A."/>
        </authorList>
    </citation>
    <scope>NUCLEOTIDE SEQUENCE</scope>
    <source>
        <strain evidence="9">CCMP291</strain>
    </source>
</reference>
<dbReference type="Gene3D" id="3.50.50.60">
    <property type="entry name" value="FAD/NAD(P)-binding domain"/>
    <property type="match status" value="2"/>
</dbReference>
<dbReference type="EMBL" id="JWZX01002180">
    <property type="protein sequence ID" value="KOO30679.1"/>
    <property type="molecule type" value="Genomic_DNA"/>
</dbReference>
<dbReference type="PANTHER" id="PTHR43014:SF2">
    <property type="entry name" value="MERCURIC REDUCTASE"/>
    <property type="match status" value="1"/>
</dbReference>
<name>A0A0M0JVV5_9EUKA</name>
<evidence type="ECO:0000313" key="9">
    <source>
        <dbReference type="Proteomes" id="UP000037460"/>
    </source>
</evidence>
<proteinExistence type="inferred from homology"/>
<dbReference type="FunFam" id="3.30.390.30:FF:000001">
    <property type="entry name" value="Dihydrolipoyl dehydrogenase"/>
    <property type="match status" value="1"/>
</dbReference>
<dbReference type="Pfam" id="PF07992">
    <property type="entry name" value="Pyr_redox_2"/>
    <property type="match status" value="1"/>
</dbReference>
<comment type="similarity">
    <text evidence="2">Belongs to the class-I pyridine nucleotide-disulfide oxidoreductase family.</text>
</comment>
<protein>
    <submittedName>
        <fullName evidence="8">Mercuric reductase</fullName>
    </submittedName>
</protein>
<dbReference type="SUPFAM" id="SSF51905">
    <property type="entry name" value="FAD/NAD(P)-binding domain"/>
    <property type="match status" value="1"/>
</dbReference>
<dbReference type="GO" id="GO:0050660">
    <property type="term" value="F:flavin adenine dinucleotide binding"/>
    <property type="evidence" value="ECO:0007669"/>
    <property type="project" value="TreeGrafter"/>
</dbReference>
<dbReference type="InterPro" id="IPR036188">
    <property type="entry name" value="FAD/NAD-bd_sf"/>
</dbReference>
<dbReference type="AlphaFoldDB" id="A0A0M0JVV5"/>
<dbReference type="PRINTS" id="PR00368">
    <property type="entry name" value="FADPNR"/>
</dbReference>
<organism evidence="8 9">
    <name type="scientific">Chrysochromulina tobinii</name>
    <dbReference type="NCBI Taxonomy" id="1460289"/>
    <lineage>
        <taxon>Eukaryota</taxon>
        <taxon>Haptista</taxon>
        <taxon>Haptophyta</taxon>
        <taxon>Prymnesiophyceae</taxon>
        <taxon>Prymnesiales</taxon>
        <taxon>Chrysochromulinaceae</taxon>
        <taxon>Chrysochromulina</taxon>
    </lineage>
</organism>
<keyword evidence="9" id="KW-1185">Reference proteome</keyword>
<gene>
    <name evidence="8" type="ORF">Ctob_004977</name>
</gene>
<sequence>MARLRRLRAKIAPADAHSATVSVGADVYQGRGRFVRRDAVEVNGQLLTFKKAVIATGGRAAVPPIPGLESTPYLTNSNLFNLRELPPRLVIVGAGPIGLEMAQAFATFGSRVHVLGRSASLLPQEHPAAGRALAAALEEDGVVIVYNTTVQSVAHVPAAGGVLEGQTEPATFPTITVQCVGRDAQPFVLECDALLIATGRSPNVADLGLEMAGVAIDAGGVLVDERLQTSNPNVYAVGDCVSGTPRFTHVAGEHAKVAVENALFGGEWRHTAFLVPGCIYTEPEVATVGLSSALAAAAAGVDVDEYFTSLEGNDRAILEDEDEHGGFVNVLCRQGTAEIVGATVCANRAGEIINELTLAIQAKVGLDTLARVIHPYPTTSEAVMQCALQWIRARWKTM</sequence>
<feature type="domain" description="FAD/NAD(P)-binding" evidence="7">
    <location>
        <begin position="24"/>
        <end position="255"/>
    </location>
</feature>
<evidence type="ECO:0000256" key="4">
    <source>
        <dbReference type="ARBA" id="ARBA00022827"/>
    </source>
</evidence>
<dbReference type="PRINTS" id="PR00411">
    <property type="entry name" value="PNDRDTASEI"/>
</dbReference>
<dbReference type="Gene3D" id="3.30.390.30">
    <property type="match status" value="1"/>
</dbReference>
<evidence type="ECO:0000259" key="6">
    <source>
        <dbReference type="Pfam" id="PF02852"/>
    </source>
</evidence>
<dbReference type="Proteomes" id="UP000037460">
    <property type="component" value="Unassembled WGS sequence"/>
</dbReference>
<keyword evidence="4" id="KW-0274">FAD</keyword>
<dbReference type="InterPro" id="IPR023753">
    <property type="entry name" value="FAD/NAD-binding_dom"/>
</dbReference>